<feature type="transmembrane region" description="Helical" evidence="9">
    <location>
        <begin position="369"/>
        <end position="392"/>
    </location>
</feature>
<comment type="similarity">
    <text evidence="2 9">Belongs to the alanine or glycine:cation symporter (AGCS) (TC 2.A.25) family.</text>
</comment>
<dbReference type="NCBIfam" id="TIGR00835">
    <property type="entry name" value="agcS"/>
    <property type="match status" value="1"/>
</dbReference>
<evidence type="ECO:0000256" key="7">
    <source>
        <dbReference type="ARBA" id="ARBA00022989"/>
    </source>
</evidence>
<feature type="transmembrane region" description="Helical" evidence="9">
    <location>
        <begin position="94"/>
        <end position="111"/>
    </location>
</feature>
<dbReference type="GO" id="GO:0005283">
    <property type="term" value="F:amino acid:sodium symporter activity"/>
    <property type="evidence" value="ECO:0007669"/>
    <property type="project" value="InterPro"/>
</dbReference>
<dbReference type="PRINTS" id="PR00175">
    <property type="entry name" value="NAALASMPORT"/>
</dbReference>
<feature type="transmembrane region" description="Helical" evidence="9">
    <location>
        <begin position="324"/>
        <end position="344"/>
    </location>
</feature>
<evidence type="ECO:0000256" key="3">
    <source>
        <dbReference type="ARBA" id="ARBA00022448"/>
    </source>
</evidence>
<dbReference type="eggNOG" id="COG1115">
    <property type="taxonomic scope" value="Bacteria"/>
</dbReference>
<evidence type="ECO:0000256" key="9">
    <source>
        <dbReference type="RuleBase" id="RU363064"/>
    </source>
</evidence>
<dbReference type="AlphaFoldDB" id="A0A174CLW7"/>
<evidence type="ECO:0000256" key="6">
    <source>
        <dbReference type="ARBA" id="ARBA00022847"/>
    </source>
</evidence>
<accession>A0A174CLW7</accession>
<evidence type="ECO:0000256" key="5">
    <source>
        <dbReference type="ARBA" id="ARBA00022692"/>
    </source>
</evidence>
<dbReference type="RefSeq" id="WP_055200449.1">
    <property type="nucleotide sequence ID" value="NZ_BTHH01000012.1"/>
</dbReference>
<feature type="transmembrane region" description="Helical" evidence="9">
    <location>
        <begin position="147"/>
        <end position="167"/>
    </location>
</feature>
<organism evidence="10 11">
    <name type="scientific">Blautia wexlerae</name>
    <dbReference type="NCBI Taxonomy" id="418240"/>
    <lineage>
        <taxon>Bacteria</taxon>
        <taxon>Bacillati</taxon>
        <taxon>Bacillota</taxon>
        <taxon>Clostridia</taxon>
        <taxon>Lachnospirales</taxon>
        <taxon>Lachnospiraceae</taxon>
        <taxon>Blautia</taxon>
    </lineage>
</organism>
<dbReference type="FunFam" id="1.20.1740.10:FF:000004">
    <property type="entry name" value="Sodium:alanine symporter family protein"/>
    <property type="match status" value="1"/>
</dbReference>
<keyword evidence="8 9" id="KW-0472">Membrane</keyword>
<keyword evidence="5 9" id="KW-0812">Transmembrane</keyword>
<dbReference type="PANTHER" id="PTHR30330">
    <property type="entry name" value="AGSS FAMILY TRANSPORTER, SODIUM-ALANINE"/>
    <property type="match status" value="1"/>
</dbReference>
<feature type="transmembrane region" description="Helical" evidence="9">
    <location>
        <begin position="15"/>
        <end position="41"/>
    </location>
</feature>
<keyword evidence="6 9" id="KW-0769">Symport</keyword>
<dbReference type="Pfam" id="PF01235">
    <property type="entry name" value="Na_Ala_symp"/>
    <property type="match status" value="1"/>
</dbReference>
<dbReference type="PANTHER" id="PTHR30330:SF3">
    <property type="entry name" value="TRANSCRIPTIONAL REGULATOR, LRP FAMILY"/>
    <property type="match status" value="1"/>
</dbReference>
<evidence type="ECO:0000313" key="11">
    <source>
        <dbReference type="Proteomes" id="UP000095431"/>
    </source>
</evidence>
<evidence type="ECO:0000313" key="10">
    <source>
        <dbReference type="EMBL" id="CUO12900.1"/>
    </source>
</evidence>
<feature type="transmembrane region" description="Helical" evidence="9">
    <location>
        <begin position="62"/>
        <end position="88"/>
    </location>
</feature>
<keyword evidence="4 9" id="KW-1003">Cell membrane</keyword>
<dbReference type="InterPro" id="IPR001463">
    <property type="entry name" value="Na/Ala_symport"/>
</dbReference>
<evidence type="ECO:0000256" key="2">
    <source>
        <dbReference type="ARBA" id="ARBA00009261"/>
    </source>
</evidence>
<evidence type="ECO:0000256" key="8">
    <source>
        <dbReference type="ARBA" id="ARBA00023136"/>
    </source>
</evidence>
<dbReference type="Proteomes" id="UP000095431">
    <property type="component" value="Unassembled WGS sequence"/>
</dbReference>
<feature type="transmembrane region" description="Helical" evidence="9">
    <location>
        <begin position="229"/>
        <end position="250"/>
    </location>
</feature>
<dbReference type="Gene3D" id="1.20.1740.10">
    <property type="entry name" value="Amino acid/polyamine transporter I"/>
    <property type="match status" value="1"/>
</dbReference>
<feature type="transmembrane region" description="Helical" evidence="9">
    <location>
        <begin position="256"/>
        <end position="280"/>
    </location>
</feature>
<name>A0A174CLW7_9FIRM</name>
<feature type="transmembrane region" description="Helical" evidence="9">
    <location>
        <begin position="197"/>
        <end position="217"/>
    </location>
</feature>
<dbReference type="GO" id="GO:0005886">
    <property type="term" value="C:plasma membrane"/>
    <property type="evidence" value="ECO:0007669"/>
    <property type="project" value="UniProtKB-SubCell"/>
</dbReference>
<keyword evidence="7 9" id="KW-1133">Transmembrane helix</keyword>
<comment type="subcellular location">
    <subcellularLocation>
        <location evidence="1 9">Cell membrane</location>
        <topology evidence="1 9">Multi-pass membrane protein</topology>
    </subcellularLocation>
</comment>
<protein>
    <submittedName>
        <fullName evidence="10">Na+/alanine symporter</fullName>
    </submittedName>
</protein>
<feature type="transmembrane region" description="Helical" evidence="9">
    <location>
        <begin position="440"/>
        <end position="457"/>
    </location>
</feature>
<dbReference type="EMBL" id="CYZN01000011">
    <property type="protein sequence ID" value="CUO12900.1"/>
    <property type="molecule type" value="Genomic_DNA"/>
</dbReference>
<proteinExistence type="inferred from homology"/>
<keyword evidence="3 9" id="KW-0813">Transport</keyword>
<reference evidence="10 11" key="1">
    <citation type="submission" date="2015-09" db="EMBL/GenBank/DDBJ databases">
        <authorList>
            <consortium name="Pathogen Informatics"/>
        </authorList>
    </citation>
    <scope>NUCLEOTIDE SEQUENCE [LARGE SCALE GENOMIC DNA]</scope>
    <source>
        <strain evidence="10 11">2789STDY5834863</strain>
    </source>
</reference>
<evidence type="ECO:0000256" key="4">
    <source>
        <dbReference type="ARBA" id="ARBA00022475"/>
    </source>
</evidence>
<sequence>MWEAINSFLTTVDNLVWGVPLMVLIMAGGILLTARLGLLQIRRLPLALKWMFKNEEEGDGEISSFAALCTALSATIGTGNIVGVATAVCAGGPGALFWMILAAFFGMATKFSEGLLAVKYRVVAEDGHSLGGPFYYIEKGMGTKWKWLAKIFAFFGVCVGLFGIGTFSQVNGISSAVQNFFDPNKSNCVNIPFLGEYSWAVVISSLILAACVAAILIGGLKRIATVSQIIVPFMAVIYLIFSVALILLNITEIPAAIVTVVKGAFNPSAVTGGVVGTMIVSMQKGVARGIFSNEAGLGSAPIAAAAAQTKEPVRQGLVSMTGTFIDTIVICTMTGLSIVLTGAWQVEGLEGVQVTTYAFQHGLPIPGQVSAFVLMICLVFFAFTTILGWDYYSERCLEYLTNGHKKTILTYRWLYILAVFIGPYMTVSAVWTIADIFNGLMAIPNMIALFALSGVIVKETKTFFAAEKHKM</sequence>
<evidence type="ECO:0000256" key="1">
    <source>
        <dbReference type="ARBA" id="ARBA00004651"/>
    </source>
</evidence>
<gene>
    <name evidence="10" type="ORF">ERS852478_01932</name>
</gene>
<feature type="transmembrane region" description="Helical" evidence="9">
    <location>
        <begin position="413"/>
        <end position="434"/>
    </location>
</feature>